<dbReference type="OMA" id="HHHYDEP"/>
<dbReference type="Proteomes" id="UP000054558">
    <property type="component" value="Unassembled WGS sequence"/>
</dbReference>
<comment type="subcellular location">
    <subcellularLocation>
        <location evidence="1">Mitochondrion inner membrane</location>
    </subcellularLocation>
</comment>
<dbReference type="EMBL" id="DF236972">
    <property type="protein sequence ID" value="GAQ79021.1"/>
    <property type="molecule type" value="Genomic_DNA"/>
</dbReference>
<keyword evidence="4" id="KW-0496">Mitochondrion</keyword>
<dbReference type="SUPFAM" id="SSF81411">
    <property type="entry name" value="Mitochondrial cytochrome c oxidase subunit VIa"/>
    <property type="match status" value="1"/>
</dbReference>
<evidence type="ECO:0000256" key="3">
    <source>
        <dbReference type="ARBA" id="ARBA00022946"/>
    </source>
</evidence>
<keyword evidence="8" id="KW-1185">Reference proteome</keyword>
<dbReference type="InterPro" id="IPR001349">
    <property type="entry name" value="Cyt_c_oxidase_su6a"/>
</dbReference>
<gene>
    <name evidence="7" type="ORF">KFL_000230020</name>
</gene>
<dbReference type="InterPro" id="IPR036418">
    <property type="entry name" value="Cyt_c_oxidase_su6a_sf"/>
</dbReference>
<keyword evidence="3" id="KW-0809">Transit peptide</keyword>
<dbReference type="PANTHER" id="PTHR11504">
    <property type="entry name" value="CYTOCHROME C OXIDASE POLYPEPTIDE VIA"/>
    <property type="match status" value="1"/>
</dbReference>
<sequence>MSRLLQQVPGLARRLSVARPAAVNGTRSFSASAGHGTQEEALAEMAKWRNVSIAAVVACAGLTAYDLVIAPEEHHHHEKKKYSYLHIRNKAFPWGPCGLFEYDCNPDEEPVV</sequence>
<dbReference type="AlphaFoldDB" id="A0A1Y1HPW4"/>
<dbReference type="Pfam" id="PF02046">
    <property type="entry name" value="COX6A"/>
    <property type="match status" value="1"/>
</dbReference>
<dbReference type="OrthoDB" id="5947505at2759"/>
<evidence type="ECO:0000256" key="1">
    <source>
        <dbReference type="ARBA" id="ARBA00004273"/>
    </source>
</evidence>
<proteinExistence type="inferred from homology"/>
<evidence type="ECO:0000313" key="7">
    <source>
        <dbReference type="EMBL" id="GAQ79021.1"/>
    </source>
</evidence>
<dbReference type="GO" id="GO:0005743">
    <property type="term" value="C:mitochondrial inner membrane"/>
    <property type="evidence" value="ECO:0007669"/>
    <property type="project" value="UniProtKB-SubCell"/>
</dbReference>
<comment type="similarity">
    <text evidence="6">Belongs to the cytochrome c oxidase subunit 6A family.</text>
</comment>
<dbReference type="Gene3D" id="4.10.95.10">
    <property type="entry name" value="Cytochrome c oxidase, subunit VIa"/>
    <property type="match status" value="1"/>
</dbReference>
<dbReference type="PANTHER" id="PTHR11504:SF0">
    <property type="entry name" value="CYTOCHROME C OXIDASE SUBUNIT"/>
    <property type="match status" value="1"/>
</dbReference>
<evidence type="ECO:0000256" key="4">
    <source>
        <dbReference type="ARBA" id="ARBA00023128"/>
    </source>
</evidence>
<name>A0A1Y1HPW4_KLENI</name>
<protein>
    <submittedName>
        <fullName evidence="7">Uncharacterized protein</fullName>
    </submittedName>
</protein>
<keyword evidence="5" id="KW-0472">Membrane</keyword>
<evidence type="ECO:0000256" key="5">
    <source>
        <dbReference type="ARBA" id="ARBA00023136"/>
    </source>
</evidence>
<evidence type="ECO:0000256" key="2">
    <source>
        <dbReference type="ARBA" id="ARBA00022792"/>
    </source>
</evidence>
<evidence type="ECO:0000313" key="8">
    <source>
        <dbReference type="Proteomes" id="UP000054558"/>
    </source>
</evidence>
<evidence type="ECO:0000256" key="6">
    <source>
        <dbReference type="RuleBase" id="RU004396"/>
    </source>
</evidence>
<reference evidence="7 8" key="1">
    <citation type="journal article" date="2014" name="Nat. Commun.">
        <title>Klebsormidium flaccidum genome reveals primary factors for plant terrestrial adaptation.</title>
        <authorList>
            <person name="Hori K."/>
            <person name="Maruyama F."/>
            <person name="Fujisawa T."/>
            <person name="Togashi T."/>
            <person name="Yamamoto N."/>
            <person name="Seo M."/>
            <person name="Sato S."/>
            <person name="Yamada T."/>
            <person name="Mori H."/>
            <person name="Tajima N."/>
            <person name="Moriyama T."/>
            <person name="Ikeuchi M."/>
            <person name="Watanabe M."/>
            <person name="Wada H."/>
            <person name="Kobayashi K."/>
            <person name="Saito M."/>
            <person name="Masuda T."/>
            <person name="Sasaki-Sekimoto Y."/>
            <person name="Mashiguchi K."/>
            <person name="Awai K."/>
            <person name="Shimojima M."/>
            <person name="Masuda S."/>
            <person name="Iwai M."/>
            <person name="Nobusawa T."/>
            <person name="Narise T."/>
            <person name="Kondo S."/>
            <person name="Saito H."/>
            <person name="Sato R."/>
            <person name="Murakawa M."/>
            <person name="Ihara Y."/>
            <person name="Oshima-Yamada Y."/>
            <person name="Ohtaka K."/>
            <person name="Satoh M."/>
            <person name="Sonobe K."/>
            <person name="Ishii M."/>
            <person name="Ohtani R."/>
            <person name="Kanamori-Sato M."/>
            <person name="Honoki R."/>
            <person name="Miyazaki D."/>
            <person name="Mochizuki H."/>
            <person name="Umetsu J."/>
            <person name="Higashi K."/>
            <person name="Shibata D."/>
            <person name="Kamiya Y."/>
            <person name="Sato N."/>
            <person name="Nakamura Y."/>
            <person name="Tabata S."/>
            <person name="Ida S."/>
            <person name="Kurokawa K."/>
            <person name="Ohta H."/>
        </authorList>
    </citation>
    <scope>NUCLEOTIDE SEQUENCE [LARGE SCALE GENOMIC DNA]</scope>
    <source>
        <strain evidence="7 8">NIES-2285</strain>
    </source>
</reference>
<keyword evidence="2" id="KW-0999">Mitochondrion inner membrane</keyword>
<organism evidence="7 8">
    <name type="scientific">Klebsormidium nitens</name>
    <name type="common">Green alga</name>
    <name type="synonym">Ulothrix nitens</name>
    <dbReference type="NCBI Taxonomy" id="105231"/>
    <lineage>
        <taxon>Eukaryota</taxon>
        <taxon>Viridiplantae</taxon>
        <taxon>Streptophyta</taxon>
        <taxon>Klebsormidiophyceae</taxon>
        <taxon>Klebsormidiales</taxon>
        <taxon>Klebsormidiaceae</taxon>
        <taxon>Klebsormidium</taxon>
    </lineage>
</organism>
<dbReference type="STRING" id="105231.A0A1Y1HPW4"/>
<accession>A0A1Y1HPW4</accession>